<keyword evidence="3" id="KW-1185">Reference proteome</keyword>
<dbReference type="RefSeq" id="WP_344301655.1">
    <property type="nucleotide sequence ID" value="NZ_BAAAQQ010000001.1"/>
</dbReference>
<keyword evidence="1" id="KW-0472">Membrane</keyword>
<proteinExistence type="predicted"/>
<feature type="transmembrane region" description="Helical" evidence="1">
    <location>
        <begin position="12"/>
        <end position="32"/>
    </location>
</feature>
<feature type="transmembrane region" description="Helical" evidence="1">
    <location>
        <begin position="60"/>
        <end position="78"/>
    </location>
</feature>
<evidence type="ECO:0008006" key="4">
    <source>
        <dbReference type="Google" id="ProtNLM"/>
    </source>
</evidence>
<name>A0ABP5JB56_9ACTN</name>
<reference evidence="3" key="1">
    <citation type="journal article" date="2019" name="Int. J. Syst. Evol. Microbiol.">
        <title>The Global Catalogue of Microorganisms (GCM) 10K type strain sequencing project: providing services to taxonomists for standard genome sequencing and annotation.</title>
        <authorList>
            <consortium name="The Broad Institute Genomics Platform"/>
            <consortium name="The Broad Institute Genome Sequencing Center for Infectious Disease"/>
            <person name="Wu L."/>
            <person name="Ma J."/>
        </authorList>
    </citation>
    <scope>NUCLEOTIDE SEQUENCE [LARGE SCALE GENOMIC DNA]</scope>
    <source>
        <strain evidence="3">JCM 16021</strain>
    </source>
</reference>
<feature type="transmembrane region" description="Helical" evidence="1">
    <location>
        <begin position="258"/>
        <end position="291"/>
    </location>
</feature>
<keyword evidence="1" id="KW-0812">Transmembrane</keyword>
<accession>A0ABP5JB56</accession>
<dbReference type="Proteomes" id="UP001500575">
    <property type="component" value="Unassembled WGS sequence"/>
</dbReference>
<keyword evidence="1" id="KW-1133">Transmembrane helix</keyword>
<feature type="transmembrane region" description="Helical" evidence="1">
    <location>
        <begin position="90"/>
        <end position="109"/>
    </location>
</feature>
<feature type="transmembrane region" description="Helical" evidence="1">
    <location>
        <begin position="303"/>
        <end position="327"/>
    </location>
</feature>
<feature type="transmembrane region" description="Helical" evidence="1">
    <location>
        <begin position="214"/>
        <end position="246"/>
    </location>
</feature>
<evidence type="ECO:0000313" key="3">
    <source>
        <dbReference type="Proteomes" id="UP001500575"/>
    </source>
</evidence>
<protein>
    <recommendedName>
        <fullName evidence="4">Glycosyltransferase RgtA/B/C/D-like domain-containing protein</fullName>
    </recommendedName>
</protein>
<evidence type="ECO:0000256" key="1">
    <source>
        <dbReference type="SAM" id="Phobius"/>
    </source>
</evidence>
<feature type="transmembrane region" description="Helical" evidence="1">
    <location>
        <begin position="347"/>
        <end position="369"/>
    </location>
</feature>
<gene>
    <name evidence="2" type="ORF">GCM10009843_02110</name>
</gene>
<comment type="caution">
    <text evidence="2">The sequence shown here is derived from an EMBL/GenBank/DDBJ whole genome shotgun (WGS) entry which is preliminary data.</text>
</comment>
<dbReference type="EMBL" id="BAAAQQ010000001">
    <property type="protein sequence ID" value="GAA2113937.1"/>
    <property type="molecule type" value="Genomic_DNA"/>
</dbReference>
<feature type="transmembrane region" description="Helical" evidence="1">
    <location>
        <begin position="181"/>
        <end position="202"/>
    </location>
</feature>
<sequence length="451" mass="47726">MRTYARRVGRRVSGTTIGALVGVLLVLAALTVPPLTGWEVWARSAGGGLPPLHGFWDPKLFGAGTLPAVALAVLAWRYAADVAARLSWRWLLLASYAAGLAWLVSLALVDGVAGLTRTMDHGYDYLHTARGITDVRVMLETYVDRIPLTSPDNWTVHPAGHPPLALLFFVGLVEIGLGGSLAAGTTVAVLAATTAPAVLITLRRLGAEVAARRAAPFVVLSPAAIFAAVSADGLFAALAAWALAALAVAATTRESVPAAAWAALAGLLLGCCVMVSYGLPLLGFLALAVLWPGRSKGSPWRALPIAALSALAVVLAFAALGFAWWEAYPVLHDRYWDGLARRRPAEYWLWGNLAALLLSAGPALGAGLGRLVELRGRADRVVATLVVAAATAVLTADLSRMSKAEVERIWLPFVPWLLLSTALLPERWRRPALAAQLVTALLVQHLLYTSW</sequence>
<evidence type="ECO:0000313" key="2">
    <source>
        <dbReference type="EMBL" id="GAA2113937.1"/>
    </source>
</evidence>
<feature type="transmembrane region" description="Helical" evidence="1">
    <location>
        <begin position="381"/>
        <end position="397"/>
    </location>
</feature>
<organism evidence="2 3">
    <name type="scientific">Nocardioides bigeumensis</name>
    <dbReference type="NCBI Taxonomy" id="433657"/>
    <lineage>
        <taxon>Bacteria</taxon>
        <taxon>Bacillati</taxon>
        <taxon>Actinomycetota</taxon>
        <taxon>Actinomycetes</taxon>
        <taxon>Propionibacteriales</taxon>
        <taxon>Nocardioidaceae</taxon>
        <taxon>Nocardioides</taxon>
    </lineage>
</organism>